<evidence type="ECO:0000313" key="9">
    <source>
        <dbReference type="Proteomes" id="UP001198571"/>
    </source>
</evidence>
<feature type="transmembrane region" description="Helical" evidence="6">
    <location>
        <begin position="253"/>
        <end position="282"/>
    </location>
</feature>
<dbReference type="CDD" id="cd00761">
    <property type="entry name" value="Glyco_tranf_GTA_type"/>
    <property type="match status" value="1"/>
</dbReference>
<evidence type="ECO:0000256" key="5">
    <source>
        <dbReference type="ARBA" id="ARBA00023136"/>
    </source>
</evidence>
<comment type="caution">
    <text evidence="8">The sequence shown here is derived from an EMBL/GenBank/DDBJ whole genome shotgun (WGS) entry which is preliminary data.</text>
</comment>
<dbReference type="EMBL" id="JACDXX010000001">
    <property type="protein sequence ID" value="MCB5408579.1"/>
    <property type="molecule type" value="Genomic_DNA"/>
</dbReference>
<dbReference type="RefSeq" id="WP_226933453.1">
    <property type="nucleotide sequence ID" value="NZ_JACDXX010000001.1"/>
</dbReference>
<gene>
    <name evidence="8" type="ORF">H0485_00970</name>
</gene>
<keyword evidence="9" id="KW-1185">Reference proteome</keyword>
<accession>A0ABS8CGU0</accession>
<dbReference type="SUPFAM" id="SSF53448">
    <property type="entry name" value="Nucleotide-diphospho-sugar transferases"/>
    <property type="match status" value="1"/>
</dbReference>
<evidence type="ECO:0000259" key="7">
    <source>
        <dbReference type="Pfam" id="PF00535"/>
    </source>
</evidence>
<dbReference type="PANTHER" id="PTHR43646">
    <property type="entry name" value="GLYCOSYLTRANSFERASE"/>
    <property type="match status" value="1"/>
</dbReference>
<reference evidence="8 9" key="1">
    <citation type="submission" date="2020-07" db="EMBL/GenBank/DDBJ databases">
        <title>Pseudogemmobacter sp. nov., isolated from poultry manure in Taiwan.</title>
        <authorList>
            <person name="Lin S.-Y."/>
            <person name="Tang Y.-S."/>
            <person name="Young C.-C."/>
        </authorList>
    </citation>
    <scope>NUCLEOTIDE SEQUENCE [LARGE SCALE GENOMIC DNA]</scope>
    <source>
        <strain evidence="8 9">CC-YST710</strain>
    </source>
</reference>
<sequence>MRQNALSSDPDAVPVVDAVVIGRNEGARLLASLASLQGVVRQIIYVDSGSDDGSPEAALAAGAGLVRLESDRPFTAARARNAGLKRLAGGELQAGFVLFLDGDCSLREGFVPAALQAFAREADLVVVCGRRRERAPQASVYNRLCDREWNTPVGEALACGGDALMRLQPVLALGGYREDLIAGEEPELCQRLRRQGGRIRRIDAEMTWHDAAMTRFGQFWRRSRRAGHAFAEGAALHGAGPDRHWRAETRRALLWGAALPLAALGLSLLFWPGFLLLLLAWPLQVARLAWRWRAEGRAGAEAALFTTIGKIPEAIGAIGYYLGRLSGRRRGLIEYK</sequence>
<evidence type="ECO:0000256" key="4">
    <source>
        <dbReference type="ARBA" id="ARBA00022679"/>
    </source>
</evidence>
<keyword evidence="6" id="KW-1133">Transmembrane helix</keyword>
<comment type="subcellular location">
    <subcellularLocation>
        <location evidence="1">Cell membrane</location>
    </subcellularLocation>
</comment>
<dbReference type="Proteomes" id="UP001198571">
    <property type="component" value="Unassembled WGS sequence"/>
</dbReference>
<evidence type="ECO:0000256" key="6">
    <source>
        <dbReference type="SAM" id="Phobius"/>
    </source>
</evidence>
<dbReference type="Gene3D" id="3.90.550.10">
    <property type="entry name" value="Spore Coat Polysaccharide Biosynthesis Protein SpsA, Chain A"/>
    <property type="match status" value="1"/>
</dbReference>
<keyword evidence="6" id="KW-0812">Transmembrane</keyword>
<keyword evidence="4" id="KW-0808">Transferase</keyword>
<name>A0ABS8CGU0_9RHOB</name>
<evidence type="ECO:0000256" key="2">
    <source>
        <dbReference type="ARBA" id="ARBA00022475"/>
    </source>
</evidence>
<proteinExistence type="predicted"/>
<feature type="domain" description="Glycosyltransferase 2-like" evidence="7">
    <location>
        <begin position="19"/>
        <end position="133"/>
    </location>
</feature>
<evidence type="ECO:0000313" key="8">
    <source>
        <dbReference type="EMBL" id="MCB5408579.1"/>
    </source>
</evidence>
<dbReference type="Pfam" id="PF00535">
    <property type="entry name" value="Glycos_transf_2"/>
    <property type="match status" value="1"/>
</dbReference>
<keyword evidence="2" id="KW-1003">Cell membrane</keyword>
<organism evidence="8 9">
    <name type="scientific">Pseudogemmobacter faecipullorum</name>
    <dbReference type="NCBI Taxonomy" id="2755041"/>
    <lineage>
        <taxon>Bacteria</taxon>
        <taxon>Pseudomonadati</taxon>
        <taxon>Pseudomonadota</taxon>
        <taxon>Alphaproteobacteria</taxon>
        <taxon>Rhodobacterales</taxon>
        <taxon>Paracoccaceae</taxon>
        <taxon>Pseudogemmobacter</taxon>
    </lineage>
</organism>
<keyword evidence="5 6" id="KW-0472">Membrane</keyword>
<dbReference type="PANTHER" id="PTHR43646:SF2">
    <property type="entry name" value="GLYCOSYLTRANSFERASE 2-LIKE DOMAIN-CONTAINING PROTEIN"/>
    <property type="match status" value="1"/>
</dbReference>
<evidence type="ECO:0000256" key="1">
    <source>
        <dbReference type="ARBA" id="ARBA00004236"/>
    </source>
</evidence>
<dbReference type="InterPro" id="IPR001173">
    <property type="entry name" value="Glyco_trans_2-like"/>
</dbReference>
<dbReference type="InterPro" id="IPR029044">
    <property type="entry name" value="Nucleotide-diphossugar_trans"/>
</dbReference>
<evidence type="ECO:0000256" key="3">
    <source>
        <dbReference type="ARBA" id="ARBA00022676"/>
    </source>
</evidence>
<keyword evidence="3" id="KW-0328">Glycosyltransferase</keyword>
<protein>
    <submittedName>
        <fullName evidence="8">Glycosyltransferase family 2 protein</fullName>
    </submittedName>
</protein>